<evidence type="ECO:0000256" key="1">
    <source>
        <dbReference type="SAM" id="MobiDB-lite"/>
    </source>
</evidence>
<feature type="compositionally biased region" description="Basic residues" evidence="1">
    <location>
        <begin position="17"/>
        <end position="31"/>
    </location>
</feature>
<proteinExistence type="predicted"/>
<keyword evidence="3" id="KW-1185">Reference proteome</keyword>
<dbReference type="EMBL" id="MU006601">
    <property type="protein sequence ID" value="KAF2743063.1"/>
    <property type="molecule type" value="Genomic_DNA"/>
</dbReference>
<evidence type="ECO:0000313" key="3">
    <source>
        <dbReference type="Proteomes" id="UP000799440"/>
    </source>
</evidence>
<feature type="region of interest" description="Disordered" evidence="1">
    <location>
        <begin position="1"/>
        <end position="152"/>
    </location>
</feature>
<dbReference type="Proteomes" id="UP000799440">
    <property type="component" value="Unassembled WGS sequence"/>
</dbReference>
<feature type="compositionally biased region" description="Low complexity" evidence="1">
    <location>
        <begin position="111"/>
        <end position="122"/>
    </location>
</feature>
<organism evidence="2 3">
    <name type="scientific">Sporormia fimetaria CBS 119925</name>
    <dbReference type="NCBI Taxonomy" id="1340428"/>
    <lineage>
        <taxon>Eukaryota</taxon>
        <taxon>Fungi</taxon>
        <taxon>Dikarya</taxon>
        <taxon>Ascomycota</taxon>
        <taxon>Pezizomycotina</taxon>
        <taxon>Dothideomycetes</taxon>
        <taxon>Pleosporomycetidae</taxon>
        <taxon>Pleosporales</taxon>
        <taxon>Sporormiaceae</taxon>
        <taxon>Sporormia</taxon>
    </lineage>
</organism>
<feature type="compositionally biased region" description="Pro residues" evidence="1">
    <location>
        <begin position="76"/>
        <end position="89"/>
    </location>
</feature>
<name>A0A6A6UZ88_9PLEO</name>
<sequence>MMLQENIPGGRPISSRRTSRCKRTSAKRLRKASPQTHILNPVQRRRRRHRPSHPTNPSSQPSQWPPSCAPASSGRPSPPLPLSAPPHLPSPSLCSARPLRPHPPASPPSTPRSASRFSLLSPRRSRAPQMTPSLCPRPSTAMAATTGPLRGTRTTIPKVQVEAATSV</sequence>
<gene>
    <name evidence="2" type="ORF">M011DRAFT_250732</name>
</gene>
<protein>
    <submittedName>
        <fullName evidence="2">Uncharacterized protein</fullName>
    </submittedName>
</protein>
<reference evidence="2" key="1">
    <citation type="journal article" date="2020" name="Stud. Mycol.">
        <title>101 Dothideomycetes genomes: a test case for predicting lifestyles and emergence of pathogens.</title>
        <authorList>
            <person name="Haridas S."/>
            <person name="Albert R."/>
            <person name="Binder M."/>
            <person name="Bloem J."/>
            <person name="Labutti K."/>
            <person name="Salamov A."/>
            <person name="Andreopoulos B."/>
            <person name="Baker S."/>
            <person name="Barry K."/>
            <person name="Bills G."/>
            <person name="Bluhm B."/>
            <person name="Cannon C."/>
            <person name="Castanera R."/>
            <person name="Culley D."/>
            <person name="Daum C."/>
            <person name="Ezra D."/>
            <person name="Gonzalez J."/>
            <person name="Henrissat B."/>
            <person name="Kuo A."/>
            <person name="Liang C."/>
            <person name="Lipzen A."/>
            <person name="Lutzoni F."/>
            <person name="Magnuson J."/>
            <person name="Mondo S."/>
            <person name="Nolan M."/>
            <person name="Ohm R."/>
            <person name="Pangilinan J."/>
            <person name="Park H.-J."/>
            <person name="Ramirez L."/>
            <person name="Alfaro M."/>
            <person name="Sun H."/>
            <person name="Tritt A."/>
            <person name="Yoshinaga Y."/>
            <person name="Zwiers L.-H."/>
            <person name="Turgeon B."/>
            <person name="Goodwin S."/>
            <person name="Spatafora J."/>
            <person name="Crous P."/>
            <person name="Grigoriev I."/>
        </authorList>
    </citation>
    <scope>NUCLEOTIDE SEQUENCE</scope>
    <source>
        <strain evidence="2">CBS 119925</strain>
    </source>
</reference>
<feature type="compositionally biased region" description="Basic residues" evidence="1">
    <location>
        <begin position="43"/>
        <end position="52"/>
    </location>
</feature>
<evidence type="ECO:0000313" key="2">
    <source>
        <dbReference type="EMBL" id="KAF2743063.1"/>
    </source>
</evidence>
<dbReference type="AlphaFoldDB" id="A0A6A6UZ88"/>
<accession>A0A6A6UZ88</accession>
<feature type="compositionally biased region" description="Pro residues" evidence="1">
    <location>
        <begin position="101"/>
        <end position="110"/>
    </location>
</feature>